<proteinExistence type="predicted"/>
<evidence type="ECO:0000313" key="2">
    <source>
        <dbReference type="Proteomes" id="UP000244929"/>
    </source>
</evidence>
<dbReference type="Proteomes" id="UP000244929">
    <property type="component" value="Chromosome"/>
</dbReference>
<protein>
    <submittedName>
        <fullName evidence="1">Uncharacterized protein</fullName>
    </submittedName>
</protein>
<dbReference type="KEGG" id="falb:HYN59_03970"/>
<name>A0A2S1QVB7_9FLAO</name>
<dbReference type="OrthoDB" id="799013at2"/>
<evidence type="ECO:0000313" key="1">
    <source>
        <dbReference type="EMBL" id="AWH84323.1"/>
    </source>
</evidence>
<dbReference type="AlphaFoldDB" id="A0A2S1QVB7"/>
<gene>
    <name evidence="1" type="ORF">HYN59_03970</name>
</gene>
<reference evidence="1 2" key="1">
    <citation type="submission" date="2018-04" db="EMBL/GenBank/DDBJ databases">
        <title>Genome sequencing of Flavobacterium sp. HYN0059.</title>
        <authorList>
            <person name="Yi H."/>
            <person name="Baek C."/>
        </authorList>
    </citation>
    <scope>NUCLEOTIDE SEQUENCE [LARGE SCALE GENOMIC DNA]</scope>
    <source>
        <strain evidence="1 2">HYN0059</strain>
    </source>
</reference>
<dbReference type="RefSeq" id="WP_108777031.1">
    <property type="nucleotide sequence ID" value="NZ_CP029186.1"/>
</dbReference>
<keyword evidence="2" id="KW-1185">Reference proteome</keyword>
<organism evidence="1 2">
    <name type="scientific">Flavobacterium album</name>
    <dbReference type="NCBI Taxonomy" id="2175091"/>
    <lineage>
        <taxon>Bacteria</taxon>
        <taxon>Pseudomonadati</taxon>
        <taxon>Bacteroidota</taxon>
        <taxon>Flavobacteriia</taxon>
        <taxon>Flavobacteriales</taxon>
        <taxon>Flavobacteriaceae</taxon>
        <taxon>Flavobacterium</taxon>
    </lineage>
</organism>
<sequence>MNLKFNYLYRDASNYKNYGSVIFSNPNSIPLILIENAVRGNLIDGEFFSSEDWQLPDLFFEVKNSDDHIWHEFESIEATNENLGSCLIEDFLIRILLK</sequence>
<accession>A0A2S1QVB7</accession>
<dbReference type="EMBL" id="CP029186">
    <property type="protein sequence ID" value="AWH84323.1"/>
    <property type="molecule type" value="Genomic_DNA"/>
</dbReference>